<comment type="caution">
    <text evidence="3">The sequence shown here is derived from an EMBL/GenBank/DDBJ whole genome shotgun (WGS) entry which is preliminary data.</text>
</comment>
<dbReference type="AlphaFoldDB" id="A0AAJ0BKJ6"/>
<sequence length="80" mass="8593">MGAVVSCIESVFRAIGRTLMAIINAIGSIIMAIVNGVITVLDAIIGFLTCNTCGGHRRHRTSTGTRRGFGRRRHVHTSTI</sequence>
<keyword evidence="2" id="KW-1133">Transmembrane helix</keyword>
<gene>
    <name evidence="3" type="ORF">QBC47DRAFT_399454</name>
</gene>
<feature type="transmembrane region" description="Helical" evidence="2">
    <location>
        <begin position="21"/>
        <end position="48"/>
    </location>
</feature>
<reference evidence="3" key="1">
    <citation type="submission" date="2023-06" db="EMBL/GenBank/DDBJ databases">
        <title>Genome-scale phylogeny and comparative genomics of the fungal order Sordariales.</title>
        <authorList>
            <consortium name="Lawrence Berkeley National Laboratory"/>
            <person name="Hensen N."/>
            <person name="Bonometti L."/>
            <person name="Westerberg I."/>
            <person name="Brannstrom I.O."/>
            <person name="Guillou S."/>
            <person name="Cros-Aarteil S."/>
            <person name="Calhoun S."/>
            <person name="Haridas S."/>
            <person name="Kuo A."/>
            <person name="Mondo S."/>
            <person name="Pangilinan J."/>
            <person name="Riley R."/>
            <person name="Labutti K."/>
            <person name="Andreopoulos B."/>
            <person name="Lipzen A."/>
            <person name="Chen C."/>
            <person name="Yanf M."/>
            <person name="Daum C."/>
            <person name="Ng V."/>
            <person name="Clum A."/>
            <person name="Steindorff A."/>
            <person name="Ohm R."/>
            <person name="Martin F."/>
            <person name="Silar P."/>
            <person name="Natvig D."/>
            <person name="Lalanne C."/>
            <person name="Gautier V."/>
            <person name="Ament-Velasquez S.L."/>
            <person name="Kruys A."/>
            <person name="Hutchinson M.I."/>
            <person name="Powell A.J."/>
            <person name="Barry K."/>
            <person name="Miller A.N."/>
            <person name="Grigoriev I.V."/>
            <person name="Debuchy R."/>
            <person name="Gladieux P."/>
            <person name="Thoren M.H."/>
            <person name="Johannesson H."/>
        </authorList>
    </citation>
    <scope>NUCLEOTIDE SEQUENCE</scope>
    <source>
        <strain evidence="3">PSN4</strain>
    </source>
</reference>
<evidence type="ECO:0000256" key="1">
    <source>
        <dbReference type="SAM" id="MobiDB-lite"/>
    </source>
</evidence>
<proteinExistence type="predicted"/>
<keyword evidence="4" id="KW-1185">Reference proteome</keyword>
<keyword evidence="2" id="KW-0812">Transmembrane</keyword>
<keyword evidence="2" id="KW-0472">Membrane</keyword>
<protein>
    <submittedName>
        <fullName evidence="3">Uncharacterized protein</fullName>
    </submittedName>
</protein>
<accession>A0AAJ0BKJ6</accession>
<dbReference type="Proteomes" id="UP001239445">
    <property type="component" value="Unassembled WGS sequence"/>
</dbReference>
<name>A0AAJ0BKJ6_9PEZI</name>
<evidence type="ECO:0000256" key="2">
    <source>
        <dbReference type="SAM" id="Phobius"/>
    </source>
</evidence>
<evidence type="ECO:0000313" key="3">
    <source>
        <dbReference type="EMBL" id="KAK1758557.1"/>
    </source>
</evidence>
<evidence type="ECO:0000313" key="4">
    <source>
        <dbReference type="Proteomes" id="UP001239445"/>
    </source>
</evidence>
<organism evidence="3 4">
    <name type="scientific">Echria macrotheca</name>
    <dbReference type="NCBI Taxonomy" id="438768"/>
    <lineage>
        <taxon>Eukaryota</taxon>
        <taxon>Fungi</taxon>
        <taxon>Dikarya</taxon>
        <taxon>Ascomycota</taxon>
        <taxon>Pezizomycotina</taxon>
        <taxon>Sordariomycetes</taxon>
        <taxon>Sordariomycetidae</taxon>
        <taxon>Sordariales</taxon>
        <taxon>Schizotheciaceae</taxon>
        <taxon>Echria</taxon>
    </lineage>
</organism>
<feature type="region of interest" description="Disordered" evidence="1">
    <location>
        <begin position="59"/>
        <end position="80"/>
    </location>
</feature>
<feature type="compositionally biased region" description="Basic residues" evidence="1">
    <location>
        <begin position="68"/>
        <end position="80"/>
    </location>
</feature>
<dbReference type="EMBL" id="MU839829">
    <property type="protein sequence ID" value="KAK1758557.1"/>
    <property type="molecule type" value="Genomic_DNA"/>
</dbReference>